<dbReference type="PANTHER" id="PTHR31084">
    <property type="entry name" value="ALPHA-L-FUCOSIDASE 2"/>
    <property type="match status" value="1"/>
</dbReference>
<dbReference type="Proteomes" id="UP000236178">
    <property type="component" value="Unassembled WGS sequence"/>
</dbReference>
<dbReference type="InterPro" id="IPR054363">
    <property type="entry name" value="GH95_cat"/>
</dbReference>
<dbReference type="InterPro" id="IPR027414">
    <property type="entry name" value="GH95_N_dom"/>
</dbReference>
<dbReference type="RefSeq" id="WP_103552201.1">
    <property type="nucleotide sequence ID" value="NZ_KZ626902.1"/>
</dbReference>
<dbReference type="AlphaFoldDB" id="A0A2I0SIX6"/>
<dbReference type="SUPFAM" id="SSF48208">
    <property type="entry name" value="Six-hairpin glycosidases"/>
    <property type="match status" value="1"/>
</dbReference>
<dbReference type="OrthoDB" id="9802600at2"/>
<comment type="caution">
    <text evidence="4">The sequence shown here is derived from an EMBL/GenBank/DDBJ whole genome shotgun (WGS) entry which is preliminary data.</text>
</comment>
<evidence type="ECO:0000259" key="2">
    <source>
        <dbReference type="Pfam" id="PF14498"/>
    </source>
</evidence>
<evidence type="ECO:0000313" key="5">
    <source>
        <dbReference type="Proteomes" id="UP000236178"/>
    </source>
</evidence>
<feature type="region of interest" description="Disordered" evidence="1">
    <location>
        <begin position="275"/>
        <end position="298"/>
    </location>
</feature>
<evidence type="ECO:0000313" key="4">
    <source>
        <dbReference type="EMBL" id="PKT69864.1"/>
    </source>
</evidence>
<dbReference type="GO" id="GO:0005975">
    <property type="term" value="P:carbohydrate metabolic process"/>
    <property type="evidence" value="ECO:0007669"/>
    <property type="project" value="InterPro"/>
</dbReference>
<feature type="domain" description="Glycosyl hydrolase family 95 N-terminal" evidence="2">
    <location>
        <begin position="33"/>
        <end position="250"/>
    </location>
</feature>
<keyword evidence="5" id="KW-1185">Reference proteome</keyword>
<dbReference type="InterPro" id="IPR008928">
    <property type="entry name" value="6-hairpin_glycosidase_sf"/>
</dbReference>
<dbReference type="Gene3D" id="1.50.10.10">
    <property type="match status" value="1"/>
</dbReference>
<feature type="domain" description="Glycosyl hydrolase family 95 catalytic" evidence="3">
    <location>
        <begin position="306"/>
        <end position="697"/>
    </location>
</feature>
<proteinExistence type="predicted"/>
<dbReference type="InterPro" id="IPR012341">
    <property type="entry name" value="6hp_glycosidase-like_sf"/>
</dbReference>
<protein>
    <submittedName>
        <fullName evidence="4">Uncharacterized protein</fullName>
    </submittedName>
</protein>
<reference evidence="4 5" key="1">
    <citation type="submission" date="2017-12" db="EMBL/GenBank/DDBJ databases">
        <title>Streptomyces populusis sp. nov., a novel endophytic actinobacterium isolated from stems of Populus adenopoda Maxim.</title>
        <authorList>
            <person name="Wang Z."/>
        </authorList>
    </citation>
    <scope>NUCLEOTIDE SEQUENCE [LARGE SCALE GENOMIC DNA]</scope>
    <source>
        <strain evidence="4 5">A249</strain>
    </source>
</reference>
<gene>
    <name evidence="4" type="ORF">CW362_27225</name>
</gene>
<dbReference type="Pfam" id="PF14498">
    <property type="entry name" value="Glyco_hyd_65N_2"/>
    <property type="match status" value="1"/>
</dbReference>
<dbReference type="InterPro" id="IPR016518">
    <property type="entry name" value="Alpha-L-fucosidase"/>
</dbReference>
<evidence type="ECO:0000259" key="3">
    <source>
        <dbReference type="Pfam" id="PF22124"/>
    </source>
</evidence>
<dbReference type="GO" id="GO:0004560">
    <property type="term" value="F:alpha-L-fucosidase activity"/>
    <property type="evidence" value="ECO:0007669"/>
    <property type="project" value="InterPro"/>
</dbReference>
<organism evidence="4 5">
    <name type="scientific">Streptomyces populi</name>
    <dbReference type="NCBI Taxonomy" id="2058924"/>
    <lineage>
        <taxon>Bacteria</taxon>
        <taxon>Bacillati</taxon>
        <taxon>Actinomycetota</taxon>
        <taxon>Actinomycetes</taxon>
        <taxon>Kitasatosporales</taxon>
        <taxon>Streptomycetaceae</taxon>
        <taxon>Streptomyces</taxon>
    </lineage>
</organism>
<dbReference type="PANTHER" id="PTHR31084:SF0">
    <property type="entry name" value="ALPHA-L-FUCOSIDASE 2"/>
    <property type="match status" value="1"/>
</dbReference>
<accession>A0A2I0SIX6</accession>
<feature type="region of interest" description="Disordered" evidence="1">
    <location>
        <begin position="1"/>
        <end position="30"/>
    </location>
</feature>
<name>A0A2I0SIX6_9ACTN</name>
<feature type="compositionally biased region" description="Gly residues" evidence="1">
    <location>
        <begin position="276"/>
        <end position="297"/>
    </location>
</feature>
<evidence type="ECO:0000256" key="1">
    <source>
        <dbReference type="SAM" id="MobiDB-lite"/>
    </source>
</evidence>
<dbReference type="Pfam" id="PF22124">
    <property type="entry name" value="Glyco_hydro_95_cat"/>
    <property type="match status" value="1"/>
</dbReference>
<sequence>MTDEARSGSGSRACGPADGGRDSAPVHGTWEPLPAARWEDAFLSGNGTHGAMVFGDPNDDRVIVNHHRLVRPNGSSDARPPELAARLAALQDRLLAGDVRAGEDFTDGRPLSWVQPFHPAFQVRVRRPAGEPRDYRREADFTSGVVRAVCGDRRGEVFVSRADDVIAQYVTAPGPAAEVTLDHRLPGAPKGLAVEHGAVRTPEGALLTLLARYPGSGLAYTGVTLFVTDGVTRPALPGVRVEGARSMLLLTRVRRHPGDLDVLAELRALRELLPGSGSGSGSGAGSGGGAEDAGAGPGAEDVEQAYARLLARHTALHRAAYLRVTLDLGADPAERALPGSELVRRPRSPALLERLFAAGRYHLLSASGTLPPRLTGLWTGDWDTAWSGAFTTDANLNLQTASAAAAALPEVTEAHAALVHGQLPHWRDNARAVFGTRGVVAPAHTDGESGHAHHLSRAYPLHVWTAGADWLLKPLVDHDETRGGRDPRLAAALAETARFYEDFLTRTDEDGHLVIVPSYSPENRPANAGWITVNAAMDLSAARHALCTAAAYHPGPDAERWLALADRLPPHRVNAEGALAEWARPGLLDTYDHRHLSHLYGVWPLDEINPYDTPGLAAAARRALELRGAENDSAHGHLHHALIAARLRDAGRVANALDDVLAGDFFHVSLMSGHYPNRHVYNADAAHALPAVLIEALIQSTPRRLVLFPALPAGLPSGELRGVRTRFGARIDLTWTPDGATAVLRPGRTCRVELRTSSGARPLSLSAGEDRVLTLGPR</sequence>
<dbReference type="EMBL" id="PJOS01000063">
    <property type="protein sequence ID" value="PKT69864.1"/>
    <property type="molecule type" value="Genomic_DNA"/>
</dbReference>
<dbReference type="PIRSF" id="PIRSF007663">
    <property type="entry name" value="UCP007663"/>
    <property type="match status" value="1"/>
</dbReference>